<keyword evidence="2" id="KW-0805">Transcription regulation</keyword>
<gene>
    <name evidence="4" type="ORF">QJS10_CPB04g00424</name>
</gene>
<dbReference type="FunFam" id="1.25.70.10:FF:000001">
    <property type="entry name" value="Mitochondrial transcription termination factor-like"/>
    <property type="match status" value="1"/>
</dbReference>
<dbReference type="EMBL" id="JAUJYO010000004">
    <property type="protein sequence ID" value="KAK1318669.1"/>
    <property type="molecule type" value="Genomic_DNA"/>
</dbReference>
<dbReference type="Proteomes" id="UP001180020">
    <property type="component" value="Unassembled WGS sequence"/>
</dbReference>
<keyword evidence="3" id="KW-0809">Transit peptide</keyword>
<evidence type="ECO:0000256" key="3">
    <source>
        <dbReference type="ARBA" id="ARBA00022946"/>
    </source>
</evidence>
<evidence type="ECO:0000313" key="4">
    <source>
        <dbReference type="EMBL" id="KAK1318669.1"/>
    </source>
</evidence>
<reference evidence="4" key="1">
    <citation type="journal article" date="2023" name="Nat. Commun.">
        <title>Diploid and tetraploid genomes of Acorus and the evolution of monocots.</title>
        <authorList>
            <person name="Ma L."/>
            <person name="Liu K.W."/>
            <person name="Li Z."/>
            <person name="Hsiao Y.Y."/>
            <person name="Qi Y."/>
            <person name="Fu T."/>
            <person name="Tang G.D."/>
            <person name="Zhang D."/>
            <person name="Sun W.H."/>
            <person name="Liu D.K."/>
            <person name="Li Y."/>
            <person name="Chen G.Z."/>
            <person name="Liu X.D."/>
            <person name="Liao X.Y."/>
            <person name="Jiang Y.T."/>
            <person name="Yu X."/>
            <person name="Hao Y."/>
            <person name="Huang J."/>
            <person name="Zhao X.W."/>
            <person name="Ke S."/>
            <person name="Chen Y.Y."/>
            <person name="Wu W.L."/>
            <person name="Hsu J.L."/>
            <person name="Lin Y.F."/>
            <person name="Huang M.D."/>
            <person name="Li C.Y."/>
            <person name="Huang L."/>
            <person name="Wang Z.W."/>
            <person name="Zhao X."/>
            <person name="Zhong W.Y."/>
            <person name="Peng D.H."/>
            <person name="Ahmad S."/>
            <person name="Lan S."/>
            <person name="Zhang J.S."/>
            <person name="Tsai W.C."/>
            <person name="Van de Peer Y."/>
            <person name="Liu Z.J."/>
        </authorList>
    </citation>
    <scope>NUCLEOTIDE SEQUENCE</scope>
    <source>
        <strain evidence="4">CP</strain>
    </source>
</reference>
<dbReference type="SMART" id="SM00733">
    <property type="entry name" value="Mterf"/>
    <property type="match status" value="3"/>
</dbReference>
<proteinExistence type="inferred from homology"/>
<organism evidence="4 5">
    <name type="scientific">Acorus calamus</name>
    <name type="common">Sweet flag</name>
    <dbReference type="NCBI Taxonomy" id="4465"/>
    <lineage>
        <taxon>Eukaryota</taxon>
        <taxon>Viridiplantae</taxon>
        <taxon>Streptophyta</taxon>
        <taxon>Embryophyta</taxon>
        <taxon>Tracheophyta</taxon>
        <taxon>Spermatophyta</taxon>
        <taxon>Magnoliopsida</taxon>
        <taxon>Liliopsida</taxon>
        <taxon>Acoraceae</taxon>
        <taxon>Acorus</taxon>
    </lineage>
</organism>
<evidence type="ECO:0000256" key="1">
    <source>
        <dbReference type="ARBA" id="ARBA00007692"/>
    </source>
</evidence>
<keyword evidence="5" id="KW-1185">Reference proteome</keyword>
<protein>
    <submittedName>
        <fullName evidence="4">Uncharacterized protein</fullName>
    </submittedName>
</protein>
<keyword evidence="2" id="KW-0806">Transcription termination</keyword>
<dbReference type="AlphaFoldDB" id="A0AAV9F050"/>
<dbReference type="GO" id="GO:0006353">
    <property type="term" value="P:DNA-templated transcription termination"/>
    <property type="evidence" value="ECO:0007669"/>
    <property type="project" value="UniProtKB-KW"/>
</dbReference>
<dbReference type="PANTHER" id="PTHR13068:SF236">
    <property type="entry name" value="OS02G0749800 PROTEIN"/>
    <property type="match status" value="1"/>
</dbReference>
<dbReference type="InterPro" id="IPR003690">
    <property type="entry name" value="MTERF"/>
</dbReference>
<dbReference type="Gene3D" id="1.25.70.10">
    <property type="entry name" value="Transcription termination factor 3, mitochondrial"/>
    <property type="match status" value="1"/>
</dbReference>
<keyword evidence="2" id="KW-0804">Transcription</keyword>
<sequence>MFRLSLKRLMPNISYLRDHGVPASHISKFILRRPNMFCMADPDRFRMSVVTIHGMGFNPLSTMFVEAVGTLLRSKTNWEEKSELYRNLGWSEDDLLSAFKKQPMCMQLSEKMIKRKFEFFFGELGWEPSSLSGCPVVLSLDLEKRVIPRCLVLQVLLSKGLIKKDMKWIYALIPSEKRFLERFVTKYEEEAPE</sequence>
<comment type="caution">
    <text evidence="4">The sequence shown here is derived from an EMBL/GenBank/DDBJ whole genome shotgun (WGS) entry which is preliminary data.</text>
</comment>
<name>A0AAV9F050_ACOCL</name>
<evidence type="ECO:0000256" key="2">
    <source>
        <dbReference type="ARBA" id="ARBA00022472"/>
    </source>
</evidence>
<evidence type="ECO:0000313" key="5">
    <source>
        <dbReference type="Proteomes" id="UP001180020"/>
    </source>
</evidence>
<dbReference type="GO" id="GO:0003676">
    <property type="term" value="F:nucleic acid binding"/>
    <property type="evidence" value="ECO:0007669"/>
    <property type="project" value="InterPro"/>
</dbReference>
<accession>A0AAV9F050</accession>
<comment type="similarity">
    <text evidence="1">Belongs to the mTERF family.</text>
</comment>
<dbReference type="InterPro" id="IPR038538">
    <property type="entry name" value="MTERF_sf"/>
</dbReference>
<reference evidence="4" key="2">
    <citation type="submission" date="2023-06" db="EMBL/GenBank/DDBJ databases">
        <authorList>
            <person name="Ma L."/>
            <person name="Liu K.-W."/>
            <person name="Li Z."/>
            <person name="Hsiao Y.-Y."/>
            <person name="Qi Y."/>
            <person name="Fu T."/>
            <person name="Tang G."/>
            <person name="Zhang D."/>
            <person name="Sun W.-H."/>
            <person name="Liu D.-K."/>
            <person name="Li Y."/>
            <person name="Chen G.-Z."/>
            <person name="Liu X.-D."/>
            <person name="Liao X.-Y."/>
            <person name="Jiang Y.-T."/>
            <person name="Yu X."/>
            <person name="Hao Y."/>
            <person name="Huang J."/>
            <person name="Zhao X.-W."/>
            <person name="Ke S."/>
            <person name="Chen Y.-Y."/>
            <person name="Wu W.-L."/>
            <person name="Hsu J.-L."/>
            <person name="Lin Y.-F."/>
            <person name="Huang M.-D."/>
            <person name="Li C.-Y."/>
            <person name="Huang L."/>
            <person name="Wang Z.-W."/>
            <person name="Zhao X."/>
            <person name="Zhong W.-Y."/>
            <person name="Peng D.-H."/>
            <person name="Ahmad S."/>
            <person name="Lan S."/>
            <person name="Zhang J.-S."/>
            <person name="Tsai W.-C."/>
            <person name="Van De Peer Y."/>
            <person name="Liu Z.-J."/>
        </authorList>
    </citation>
    <scope>NUCLEOTIDE SEQUENCE</scope>
    <source>
        <strain evidence="4">CP</strain>
        <tissue evidence="4">Leaves</tissue>
    </source>
</reference>
<dbReference type="PANTHER" id="PTHR13068">
    <property type="entry name" value="CGI-12 PROTEIN-RELATED"/>
    <property type="match status" value="1"/>
</dbReference>
<dbReference type="Pfam" id="PF02536">
    <property type="entry name" value="mTERF"/>
    <property type="match status" value="1"/>
</dbReference>